<reference evidence="1" key="1">
    <citation type="journal article" date="2021" name="Open Biol.">
        <title>Shared evolutionary footprints suggest mitochondrial oxidative damage underlies multiple complex I losses in fungi.</title>
        <authorList>
            <person name="Schikora-Tamarit M.A."/>
            <person name="Marcet-Houben M."/>
            <person name="Nosek J."/>
            <person name="Gabaldon T."/>
        </authorList>
    </citation>
    <scope>NUCLEOTIDE SEQUENCE</scope>
    <source>
        <strain evidence="1">CBS2887</strain>
    </source>
</reference>
<comment type="caution">
    <text evidence="1">The sequence shown here is derived from an EMBL/GenBank/DDBJ whole genome shotgun (WGS) entry which is preliminary data.</text>
</comment>
<dbReference type="PANTHER" id="PTHR41677">
    <property type="entry name" value="YALI0B19030P"/>
    <property type="match status" value="1"/>
</dbReference>
<accession>A0A9P8TL71</accession>
<protein>
    <recommendedName>
        <fullName evidence="3">Fe2OG dioxygenase domain-containing protein</fullName>
    </recommendedName>
</protein>
<dbReference type="EMBL" id="JAEUBG010003327">
    <property type="protein sequence ID" value="KAH3682936.1"/>
    <property type="molecule type" value="Genomic_DNA"/>
</dbReference>
<gene>
    <name evidence="1" type="ORF">WICPIJ_006090</name>
</gene>
<dbReference type="AlphaFoldDB" id="A0A9P8TL71"/>
<evidence type="ECO:0000313" key="1">
    <source>
        <dbReference type="EMBL" id="KAH3682936.1"/>
    </source>
</evidence>
<reference evidence="1" key="2">
    <citation type="submission" date="2021-01" db="EMBL/GenBank/DDBJ databases">
        <authorList>
            <person name="Schikora-Tamarit M.A."/>
        </authorList>
    </citation>
    <scope>NUCLEOTIDE SEQUENCE</scope>
    <source>
        <strain evidence="1">CBS2887</strain>
    </source>
</reference>
<keyword evidence="2" id="KW-1185">Reference proteome</keyword>
<sequence length="398" mass="45400">MPVAIVENTLTPDVINDNHNYDIPDGFHSEFIEPLIKEIRAAGISDPSSIKFDPARHIAFQDSDYAKTKRLTLTDLGVTDFHQEPITDIGVTEPFPLFTHEAVLIMRYEIFQKELFEKYGRLNNQSSTAADQNIYIRGYARSHAPFTKAAWEHPKTLEIMSKMSNVELEHQFDYEIGHINLSVKTPQTETWGKETTNVSTEEDQDVQDADEIPAVVTWHFDSPQMVCVLMLSDTSDMIGGETALIKGDGKVAKVEGPKQGWCNVLQGRILRHIAMKPKGNFKERVTSVCSFRPKDPLLDDSVITTVKPAVLSASRYNEFYNEWMNYRLDVLAKRIEILKNNLNEKFAKGEMFDQLEAIEFLQNKVSKYADGTWQEFEVVDDGLVERPASYNIVQARWD</sequence>
<proteinExistence type="predicted"/>
<dbReference type="OrthoDB" id="10256055at2759"/>
<evidence type="ECO:0000313" key="2">
    <source>
        <dbReference type="Proteomes" id="UP000774326"/>
    </source>
</evidence>
<organism evidence="1 2">
    <name type="scientific">Wickerhamomyces pijperi</name>
    <name type="common">Yeast</name>
    <name type="synonym">Pichia pijperi</name>
    <dbReference type="NCBI Taxonomy" id="599730"/>
    <lineage>
        <taxon>Eukaryota</taxon>
        <taxon>Fungi</taxon>
        <taxon>Dikarya</taxon>
        <taxon>Ascomycota</taxon>
        <taxon>Saccharomycotina</taxon>
        <taxon>Saccharomycetes</taxon>
        <taxon>Phaffomycetales</taxon>
        <taxon>Wickerhamomycetaceae</taxon>
        <taxon>Wickerhamomyces</taxon>
    </lineage>
</organism>
<name>A0A9P8TL71_WICPI</name>
<dbReference type="Proteomes" id="UP000774326">
    <property type="component" value="Unassembled WGS sequence"/>
</dbReference>
<dbReference type="PANTHER" id="PTHR41677:SF1">
    <property type="entry name" value="FE2OG DIOXYGENASE DOMAIN-CONTAINING PROTEIN"/>
    <property type="match status" value="1"/>
</dbReference>
<evidence type="ECO:0008006" key="3">
    <source>
        <dbReference type="Google" id="ProtNLM"/>
    </source>
</evidence>